<accession>A0A0D8JWR1</accession>
<dbReference type="KEGG" id="cim:CIMG_12341"/>
<name>A0A0D8JWR1_COCIM</name>
<sequence>MRGLPSQEAKEDNGEPTASTLTGYLMTGTMRAYAHIHPSIHPSVEVQVGVGLRSAALGVLMLARLVTRRENILCGKQQNGLRPLAIILEELLVEYRSASTGVFPSQGTVDEGIWYADGTSRTPETARYVIGCPSLPSTSTSRMDVVLCTMDGPSYRHPAMSQAGRRDSPSTRPQQTRSSTAMYDVFPAELVGLLESYHQAGLGEPCGLPWIRQTYRGTLITKFARLTGANRPVQPVQTKGQRALDG</sequence>
<protein>
    <submittedName>
        <fullName evidence="2">Uncharacterized protein</fullName>
    </submittedName>
</protein>
<feature type="region of interest" description="Disordered" evidence="1">
    <location>
        <begin position="156"/>
        <end position="179"/>
    </location>
</feature>
<proteinExistence type="predicted"/>
<dbReference type="RefSeq" id="XP_012213768.1">
    <property type="nucleotide sequence ID" value="XM_012358345.1"/>
</dbReference>
<feature type="compositionally biased region" description="Polar residues" evidence="1">
    <location>
        <begin position="170"/>
        <end position="179"/>
    </location>
</feature>
<organism evidence="2 3">
    <name type="scientific">Coccidioides immitis (strain RS)</name>
    <name type="common">Valley fever fungus</name>
    <dbReference type="NCBI Taxonomy" id="246410"/>
    <lineage>
        <taxon>Eukaryota</taxon>
        <taxon>Fungi</taxon>
        <taxon>Dikarya</taxon>
        <taxon>Ascomycota</taxon>
        <taxon>Pezizomycotina</taxon>
        <taxon>Eurotiomycetes</taxon>
        <taxon>Eurotiomycetidae</taxon>
        <taxon>Onygenales</taxon>
        <taxon>Onygenaceae</taxon>
        <taxon>Coccidioides</taxon>
    </lineage>
</organism>
<keyword evidence="3" id="KW-1185">Reference proteome</keyword>
<evidence type="ECO:0000313" key="3">
    <source>
        <dbReference type="Proteomes" id="UP000001261"/>
    </source>
</evidence>
<gene>
    <name evidence="2" type="ORF">CIMG_12341</name>
</gene>
<dbReference type="InParanoid" id="A0A0D8JWR1"/>
<reference evidence="3" key="2">
    <citation type="journal article" date="2010" name="Genome Res.">
        <title>Population genomic sequencing of Coccidioides fungi reveals recent hybridization and transposon control.</title>
        <authorList>
            <person name="Neafsey D.E."/>
            <person name="Barker B.M."/>
            <person name="Sharpton T.J."/>
            <person name="Stajich J.E."/>
            <person name="Park D.J."/>
            <person name="Whiston E."/>
            <person name="Hung C.-Y."/>
            <person name="McMahan C."/>
            <person name="White J."/>
            <person name="Sykes S."/>
            <person name="Heiman D."/>
            <person name="Young S."/>
            <person name="Zeng Q."/>
            <person name="Abouelleil A."/>
            <person name="Aftuck L."/>
            <person name="Bessette D."/>
            <person name="Brown A."/>
            <person name="FitzGerald M."/>
            <person name="Lui A."/>
            <person name="Macdonald J.P."/>
            <person name="Priest M."/>
            <person name="Orbach M.J."/>
            <person name="Galgiani J.N."/>
            <person name="Kirkland T.N."/>
            <person name="Cole G.T."/>
            <person name="Birren B.W."/>
            <person name="Henn M.R."/>
            <person name="Taylor J.W."/>
            <person name="Rounsley S.D."/>
        </authorList>
    </citation>
    <scope>GENOME REANNOTATION</scope>
    <source>
        <strain evidence="3">RS</strain>
    </source>
</reference>
<evidence type="ECO:0000256" key="1">
    <source>
        <dbReference type="SAM" id="MobiDB-lite"/>
    </source>
</evidence>
<reference evidence="3" key="1">
    <citation type="journal article" date="2009" name="Genome Res.">
        <title>Comparative genomic analyses of the human fungal pathogens Coccidioides and their relatives.</title>
        <authorList>
            <person name="Sharpton T.J."/>
            <person name="Stajich J.E."/>
            <person name="Rounsley S.D."/>
            <person name="Gardner M.J."/>
            <person name="Wortman J.R."/>
            <person name="Jordar V.S."/>
            <person name="Maiti R."/>
            <person name="Kodira C.D."/>
            <person name="Neafsey D.E."/>
            <person name="Zeng Q."/>
            <person name="Hung C.-Y."/>
            <person name="McMahan C."/>
            <person name="Muszewska A."/>
            <person name="Grynberg M."/>
            <person name="Mandel M.A."/>
            <person name="Kellner E.M."/>
            <person name="Barker B.M."/>
            <person name="Galgiani J.N."/>
            <person name="Orbach M.J."/>
            <person name="Kirkland T.N."/>
            <person name="Cole G.T."/>
            <person name="Henn M.R."/>
            <person name="Birren B.W."/>
            <person name="Taylor J.W."/>
        </authorList>
    </citation>
    <scope>NUCLEOTIDE SEQUENCE [LARGE SCALE GENOMIC DNA]</scope>
    <source>
        <strain evidence="3">RS</strain>
    </source>
</reference>
<dbReference type="Proteomes" id="UP000001261">
    <property type="component" value="Unassembled WGS sequence"/>
</dbReference>
<dbReference type="VEuPathDB" id="FungiDB:CIMG_12341"/>
<dbReference type="AlphaFoldDB" id="A0A0D8JWR1"/>
<dbReference type="EMBL" id="GG704915">
    <property type="protein sequence ID" value="KJF61371.1"/>
    <property type="molecule type" value="Genomic_DNA"/>
</dbReference>
<dbReference type="GeneID" id="24164091"/>
<evidence type="ECO:0000313" key="2">
    <source>
        <dbReference type="EMBL" id="KJF61371.1"/>
    </source>
</evidence>